<dbReference type="AlphaFoldDB" id="A0AAE3M2V0"/>
<dbReference type="Pfam" id="PF00801">
    <property type="entry name" value="PKD"/>
    <property type="match status" value="1"/>
</dbReference>
<evidence type="ECO:0000259" key="2">
    <source>
        <dbReference type="PROSITE" id="PS50093"/>
    </source>
</evidence>
<feature type="chain" id="PRO_5041914916" evidence="1">
    <location>
        <begin position="19"/>
        <end position="466"/>
    </location>
</feature>
<dbReference type="PROSITE" id="PS50093">
    <property type="entry name" value="PKD"/>
    <property type="match status" value="1"/>
</dbReference>
<evidence type="ECO:0000313" key="3">
    <source>
        <dbReference type="EMBL" id="MCW3785780.1"/>
    </source>
</evidence>
<keyword evidence="4" id="KW-1185">Reference proteome</keyword>
<evidence type="ECO:0000313" key="4">
    <source>
        <dbReference type="Proteomes" id="UP001209229"/>
    </source>
</evidence>
<feature type="signal peptide" evidence="1">
    <location>
        <begin position="1"/>
        <end position="18"/>
    </location>
</feature>
<dbReference type="SUPFAM" id="SSF49299">
    <property type="entry name" value="PKD domain"/>
    <property type="match status" value="1"/>
</dbReference>
<keyword evidence="1" id="KW-0732">Signal</keyword>
<dbReference type="RefSeq" id="WP_301189351.1">
    <property type="nucleotide sequence ID" value="NZ_JAPDPJ010000006.1"/>
</dbReference>
<dbReference type="InterPro" id="IPR035986">
    <property type="entry name" value="PKD_dom_sf"/>
</dbReference>
<dbReference type="Proteomes" id="UP001209229">
    <property type="component" value="Unassembled WGS sequence"/>
</dbReference>
<dbReference type="Gene3D" id="2.60.40.10">
    <property type="entry name" value="Immunoglobulins"/>
    <property type="match status" value="1"/>
</dbReference>
<evidence type="ECO:0000256" key="1">
    <source>
        <dbReference type="SAM" id="SignalP"/>
    </source>
</evidence>
<accession>A0AAE3M2V0</accession>
<reference evidence="3" key="1">
    <citation type="submission" date="2022-10" db="EMBL/GenBank/DDBJ databases">
        <authorList>
            <person name="Yu W.X."/>
        </authorList>
    </citation>
    <scope>NUCLEOTIDE SEQUENCE</scope>
    <source>
        <strain evidence="3">AAT</strain>
    </source>
</reference>
<dbReference type="InterPro" id="IPR013783">
    <property type="entry name" value="Ig-like_fold"/>
</dbReference>
<dbReference type="Gene3D" id="2.60.120.260">
    <property type="entry name" value="Galactose-binding domain-like"/>
    <property type="match status" value="1"/>
</dbReference>
<dbReference type="CDD" id="cd00146">
    <property type="entry name" value="PKD"/>
    <property type="match status" value="1"/>
</dbReference>
<proteinExistence type="predicted"/>
<sequence length="466" mass="51267">MKNILYFVVLIFAFAACSPDEHTMPANINADQVSWEYVTTDVLNQYQLVNNTPGTSALWDMGNGVKANGNTVTARYTFAGTYTIKVTIISQGGSVTVEDDIVITEDNPAFLSGYPYDELTGGGSKTWAMDGYASAAFGLGPTLGNPLEWHADVAGARVGKGIYDDRFTFSIASTGLVFEQVTNGDVYANGVWAADLGSTDGHQEADGADFIMPYDGGTVQCAVAGESFTVSGGFLGYYAGATEYQIITCTDDLLEVAFWDSQNNFFWYTKFVPEDQLTPEPEPVVKKLETNDLFDDFEGNGNIAWVTSSIDGFSIIDNFAPVPINTSAKVALYHKGTGEWNNVSIELDYLMDLSVRNVFTLKVFVPSFNDYVTECNPGTDWLATHNLRPQIDIKLQDSSMGGNAWQTQQVRSHTLTEDQFGKWIELTFDFSDVSDRQDFDLIILQLGNEGHCNDGIFYVDDFKLLD</sequence>
<protein>
    <submittedName>
        <fullName evidence="3">PKD domain-containing protein</fullName>
    </submittedName>
</protein>
<comment type="caution">
    <text evidence="3">The sequence shown here is derived from an EMBL/GenBank/DDBJ whole genome shotgun (WGS) entry which is preliminary data.</text>
</comment>
<dbReference type="PROSITE" id="PS51257">
    <property type="entry name" value="PROKAR_LIPOPROTEIN"/>
    <property type="match status" value="1"/>
</dbReference>
<dbReference type="InterPro" id="IPR000601">
    <property type="entry name" value="PKD_dom"/>
</dbReference>
<name>A0AAE3M2V0_9BACT</name>
<organism evidence="3 4">
    <name type="scientific">Plebeiibacterium sediminum</name>
    <dbReference type="NCBI Taxonomy" id="2992112"/>
    <lineage>
        <taxon>Bacteria</taxon>
        <taxon>Pseudomonadati</taxon>
        <taxon>Bacteroidota</taxon>
        <taxon>Bacteroidia</taxon>
        <taxon>Marinilabiliales</taxon>
        <taxon>Marinilabiliaceae</taxon>
        <taxon>Plebeiibacterium</taxon>
    </lineage>
</organism>
<dbReference type="EMBL" id="JAPDPJ010000006">
    <property type="protein sequence ID" value="MCW3785780.1"/>
    <property type="molecule type" value="Genomic_DNA"/>
</dbReference>
<feature type="domain" description="PKD" evidence="2">
    <location>
        <begin position="50"/>
        <end position="104"/>
    </location>
</feature>
<gene>
    <name evidence="3" type="ORF">OM075_04840</name>
</gene>